<sequence>MPPRSSPTERQRRLGAELRKMRLAAGMTTEFAAGLLEVPRTNVPNMESGRSGLSVERVRTLSGNYGCEDKALVDALASMAMARGKGWWEAYRGALPQGLLDIAELEWHATRLSTLQTVHLPGLLHLSDYARAVFTAVLPPLPASDVELRVAHRLERQRVLDRTDPVRYSGYVHEAALRMQFGGRRATREQLRHLCTMSERDNIELRILPVRAGAFPGAGHAVLYAEGPVPQLDTVQLDSAHGPVFSHAEGELMKYRAHFAWMEAHALSTEQSRDFIHGIAHEL</sequence>
<protein>
    <submittedName>
        <fullName evidence="1">Helix-turn-helix transcriptional regulator</fullName>
    </submittedName>
</protein>
<keyword evidence="2" id="KW-1185">Reference proteome</keyword>
<name>A0ACD4ZLI4_9ACTN</name>
<evidence type="ECO:0000313" key="2">
    <source>
        <dbReference type="Proteomes" id="UP001348369"/>
    </source>
</evidence>
<dbReference type="EMBL" id="CP109109">
    <property type="protein sequence ID" value="WSB97981.1"/>
    <property type="molecule type" value="Genomic_DNA"/>
</dbReference>
<gene>
    <name evidence="1" type="ORF">OG835_13760</name>
</gene>
<reference evidence="1" key="1">
    <citation type="submission" date="2022-10" db="EMBL/GenBank/DDBJ databases">
        <title>The complete genomes of actinobacterial strains from the NBC collection.</title>
        <authorList>
            <person name="Joergensen T.S."/>
            <person name="Alvarez Arevalo M."/>
            <person name="Sterndorff E.B."/>
            <person name="Faurdal D."/>
            <person name="Vuksanovic O."/>
            <person name="Mourched A.-S."/>
            <person name="Charusanti P."/>
            <person name="Shaw S."/>
            <person name="Blin K."/>
            <person name="Weber T."/>
        </authorList>
    </citation>
    <scope>NUCLEOTIDE SEQUENCE</scope>
    <source>
        <strain evidence="1">NBC 01771</strain>
    </source>
</reference>
<evidence type="ECO:0000313" key="1">
    <source>
        <dbReference type="EMBL" id="WSB97981.1"/>
    </source>
</evidence>
<dbReference type="Proteomes" id="UP001348369">
    <property type="component" value="Chromosome"/>
</dbReference>
<accession>A0ACD4ZLI4</accession>
<proteinExistence type="predicted"/>
<organism evidence="1 2">
    <name type="scientific">Streptomyces scopuliridis</name>
    <dbReference type="NCBI Taxonomy" id="452529"/>
    <lineage>
        <taxon>Bacteria</taxon>
        <taxon>Bacillati</taxon>
        <taxon>Actinomycetota</taxon>
        <taxon>Actinomycetes</taxon>
        <taxon>Kitasatosporales</taxon>
        <taxon>Streptomycetaceae</taxon>
        <taxon>Streptomyces</taxon>
    </lineage>
</organism>